<name>A0A231GUK6_9NOCA</name>
<sequence length="128" mass="14502">MLTSKAEAGWDVDDVYSGLEEWRIGGKKQLLIDPVNPPGYLWSILKTLPDDVPPARLDRARTVQIEETERAERARAREEARAAAMAAVPMTPEVRKIRDQLADRSRRAAADRARARAAAERELPRRHH</sequence>
<gene>
    <name evidence="2" type="ORF">B7C42_07683</name>
</gene>
<accession>A0A231GUK6</accession>
<dbReference type="Proteomes" id="UP000215506">
    <property type="component" value="Unassembled WGS sequence"/>
</dbReference>
<evidence type="ECO:0000256" key="1">
    <source>
        <dbReference type="SAM" id="MobiDB-lite"/>
    </source>
</evidence>
<dbReference type="AlphaFoldDB" id="A0A231GUK6"/>
<dbReference type="EMBL" id="NGAF01000036">
    <property type="protein sequence ID" value="OXR40258.1"/>
    <property type="molecule type" value="Genomic_DNA"/>
</dbReference>
<proteinExistence type="predicted"/>
<feature type="region of interest" description="Disordered" evidence="1">
    <location>
        <begin position="99"/>
        <end position="128"/>
    </location>
</feature>
<organism evidence="2 3">
    <name type="scientific">Nocardia cerradoensis</name>
    <dbReference type="NCBI Taxonomy" id="85688"/>
    <lineage>
        <taxon>Bacteria</taxon>
        <taxon>Bacillati</taxon>
        <taxon>Actinomycetota</taxon>
        <taxon>Actinomycetes</taxon>
        <taxon>Mycobacteriales</taxon>
        <taxon>Nocardiaceae</taxon>
        <taxon>Nocardia</taxon>
    </lineage>
</organism>
<protein>
    <submittedName>
        <fullName evidence="2">Uncharacterized protein</fullName>
    </submittedName>
</protein>
<keyword evidence="3" id="KW-1185">Reference proteome</keyword>
<comment type="caution">
    <text evidence="2">The sequence shown here is derived from an EMBL/GenBank/DDBJ whole genome shotgun (WGS) entry which is preliminary data.</text>
</comment>
<reference evidence="2 3" key="1">
    <citation type="submission" date="2017-07" db="EMBL/GenBank/DDBJ databases">
        <title>First draft Genome Sequence of Nocardia cerradoensis isolated from human infection.</title>
        <authorList>
            <person name="Carrasco G."/>
        </authorList>
    </citation>
    <scope>NUCLEOTIDE SEQUENCE [LARGE SCALE GENOMIC DNA]</scope>
    <source>
        <strain evidence="2 3">CNM20130759</strain>
    </source>
</reference>
<evidence type="ECO:0000313" key="2">
    <source>
        <dbReference type="EMBL" id="OXR40258.1"/>
    </source>
</evidence>
<evidence type="ECO:0000313" key="3">
    <source>
        <dbReference type="Proteomes" id="UP000215506"/>
    </source>
</evidence>